<evidence type="ECO:0000256" key="1">
    <source>
        <dbReference type="ARBA" id="ARBA00005863"/>
    </source>
</evidence>
<evidence type="ECO:0000256" key="2">
    <source>
        <dbReference type="ARBA" id="ARBA00022801"/>
    </source>
</evidence>
<evidence type="ECO:0000313" key="5">
    <source>
        <dbReference type="Proteomes" id="UP000605970"/>
    </source>
</evidence>
<dbReference type="OrthoDB" id="414698at2759"/>
<keyword evidence="2" id="KW-0378">Hydrolase</keyword>
<keyword evidence="5" id="KW-1185">Reference proteome</keyword>
<dbReference type="AlphaFoldDB" id="A0A8S9ZGE9"/>
<evidence type="ECO:0000259" key="3">
    <source>
        <dbReference type="Pfam" id="PF03959"/>
    </source>
</evidence>
<accession>A0A8S9ZGE9</accession>
<name>A0A8S9ZGE9_9BILA</name>
<dbReference type="InterPro" id="IPR050593">
    <property type="entry name" value="LovG"/>
</dbReference>
<reference evidence="4" key="1">
    <citation type="journal article" date="2020" name="Ecol. Evol.">
        <title>Genome structure and content of the rice root-knot nematode (Meloidogyne graminicola).</title>
        <authorList>
            <person name="Phan N.T."/>
            <person name="Danchin E.G.J."/>
            <person name="Klopp C."/>
            <person name="Perfus-Barbeoch L."/>
            <person name="Kozlowski D.K."/>
            <person name="Koutsovoulos G.D."/>
            <person name="Lopez-Roques C."/>
            <person name="Bouchez O."/>
            <person name="Zahm M."/>
            <person name="Besnard G."/>
            <person name="Bellafiore S."/>
        </authorList>
    </citation>
    <scope>NUCLEOTIDE SEQUENCE</scope>
    <source>
        <strain evidence="4">VN-18</strain>
    </source>
</reference>
<dbReference type="InterPro" id="IPR005645">
    <property type="entry name" value="FSH-like_dom"/>
</dbReference>
<dbReference type="PANTHER" id="PTHR48070">
    <property type="entry name" value="ESTERASE OVCA2"/>
    <property type="match status" value="1"/>
</dbReference>
<evidence type="ECO:0000313" key="4">
    <source>
        <dbReference type="EMBL" id="KAF7632396.1"/>
    </source>
</evidence>
<sequence>MTEERKQLKILCFHGYRQNAEIFKKKSGALRKLLRSQAKFGKLYFLAVLKILEFISAPFPINSMIREFKEGDEDDEEKKEEEGRAWWFSNREQRSFSSREVCTIADGFEESVEYTLEYINNQGPFDGFLGFSQGSSFIHLLLASNPSLNVRFVILFSGFKSLSSVHTQLTTVKISIKSLHIWGLNDEIVLPKNSELLAEESFKEAQICTHSGRHCVPPLREIRGRLEEFLDQF</sequence>
<comment type="similarity">
    <text evidence="1">Belongs to the LovG family.</text>
</comment>
<dbReference type="GO" id="GO:0005737">
    <property type="term" value="C:cytoplasm"/>
    <property type="evidence" value="ECO:0007669"/>
    <property type="project" value="TreeGrafter"/>
</dbReference>
<dbReference type="Gene3D" id="3.40.50.1820">
    <property type="entry name" value="alpha/beta hydrolase"/>
    <property type="match status" value="1"/>
</dbReference>
<protein>
    <submittedName>
        <fullName evidence="4">FSH1 domain-containing protein</fullName>
    </submittedName>
</protein>
<organism evidence="4 5">
    <name type="scientific">Meloidogyne graminicola</name>
    <dbReference type="NCBI Taxonomy" id="189291"/>
    <lineage>
        <taxon>Eukaryota</taxon>
        <taxon>Metazoa</taxon>
        <taxon>Ecdysozoa</taxon>
        <taxon>Nematoda</taxon>
        <taxon>Chromadorea</taxon>
        <taxon>Rhabditida</taxon>
        <taxon>Tylenchina</taxon>
        <taxon>Tylenchomorpha</taxon>
        <taxon>Tylenchoidea</taxon>
        <taxon>Meloidogynidae</taxon>
        <taxon>Meloidogyninae</taxon>
        <taxon>Meloidogyne</taxon>
    </lineage>
</organism>
<feature type="domain" description="Serine hydrolase" evidence="3">
    <location>
        <begin position="6"/>
        <end position="223"/>
    </location>
</feature>
<dbReference type="Pfam" id="PF03959">
    <property type="entry name" value="FSH1"/>
    <property type="match status" value="1"/>
</dbReference>
<comment type="caution">
    <text evidence="4">The sequence shown here is derived from an EMBL/GenBank/DDBJ whole genome shotgun (WGS) entry which is preliminary data.</text>
</comment>
<dbReference type="InterPro" id="IPR029058">
    <property type="entry name" value="AB_hydrolase_fold"/>
</dbReference>
<dbReference type="GO" id="GO:0032526">
    <property type="term" value="P:response to retinoic acid"/>
    <property type="evidence" value="ECO:0007669"/>
    <property type="project" value="TreeGrafter"/>
</dbReference>
<dbReference type="Proteomes" id="UP000605970">
    <property type="component" value="Unassembled WGS sequence"/>
</dbReference>
<dbReference type="PANTHER" id="PTHR48070:SF6">
    <property type="entry name" value="ESTERASE OVCA2"/>
    <property type="match status" value="1"/>
</dbReference>
<dbReference type="GO" id="GO:0005634">
    <property type="term" value="C:nucleus"/>
    <property type="evidence" value="ECO:0007669"/>
    <property type="project" value="TreeGrafter"/>
</dbReference>
<proteinExistence type="inferred from homology"/>
<dbReference type="SUPFAM" id="SSF53474">
    <property type="entry name" value="alpha/beta-Hydrolases"/>
    <property type="match status" value="1"/>
</dbReference>
<gene>
    <name evidence="4" type="ORF">Mgra_00008178</name>
</gene>
<dbReference type="GO" id="GO:0016787">
    <property type="term" value="F:hydrolase activity"/>
    <property type="evidence" value="ECO:0007669"/>
    <property type="project" value="UniProtKB-KW"/>
</dbReference>
<dbReference type="EMBL" id="JABEBT010000103">
    <property type="protein sequence ID" value="KAF7632396.1"/>
    <property type="molecule type" value="Genomic_DNA"/>
</dbReference>